<dbReference type="PROSITE" id="PS51219">
    <property type="entry name" value="DPCK"/>
    <property type="match status" value="1"/>
</dbReference>
<keyword evidence="1" id="KW-0547">Nucleotide-binding</keyword>
<dbReference type="HAMAP" id="MF_00376">
    <property type="entry name" value="Dephospho_CoA_kinase"/>
    <property type="match status" value="1"/>
</dbReference>
<dbReference type="PANTHER" id="PTHR10695">
    <property type="entry name" value="DEPHOSPHO-COA KINASE-RELATED"/>
    <property type="match status" value="1"/>
</dbReference>
<protein>
    <recommendedName>
        <fullName evidence="6">Dephospho-CoA kinase</fullName>
    </recommendedName>
</protein>
<keyword evidence="3" id="KW-0812">Transmembrane</keyword>
<evidence type="ECO:0000256" key="2">
    <source>
        <dbReference type="ARBA" id="ARBA00022840"/>
    </source>
</evidence>
<dbReference type="GO" id="GO:0005524">
    <property type="term" value="F:ATP binding"/>
    <property type="evidence" value="ECO:0007669"/>
    <property type="project" value="UniProtKB-KW"/>
</dbReference>
<evidence type="ECO:0000313" key="5">
    <source>
        <dbReference type="Proteomes" id="UP000284706"/>
    </source>
</evidence>
<feature type="transmembrane region" description="Helical" evidence="3">
    <location>
        <begin position="199"/>
        <end position="224"/>
    </location>
</feature>
<dbReference type="InParanoid" id="A0A409YIB4"/>
<proteinExistence type="inferred from homology"/>
<name>A0A409YIB4_9AGAR</name>
<dbReference type="Proteomes" id="UP000284706">
    <property type="component" value="Unassembled WGS sequence"/>
</dbReference>
<dbReference type="NCBIfam" id="TIGR00152">
    <property type="entry name" value="dephospho-CoA kinase"/>
    <property type="match status" value="1"/>
</dbReference>
<keyword evidence="3" id="KW-1133">Transmembrane helix</keyword>
<dbReference type="GO" id="GO:0004140">
    <property type="term" value="F:dephospho-CoA kinase activity"/>
    <property type="evidence" value="ECO:0007669"/>
    <property type="project" value="InterPro"/>
</dbReference>
<dbReference type="Pfam" id="PF01121">
    <property type="entry name" value="CoaE"/>
    <property type="match status" value="1"/>
</dbReference>
<evidence type="ECO:0000256" key="3">
    <source>
        <dbReference type="SAM" id="Phobius"/>
    </source>
</evidence>
<dbReference type="Gene3D" id="3.40.50.300">
    <property type="entry name" value="P-loop containing nucleotide triphosphate hydrolases"/>
    <property type="match status" value="1"/>
</dbReference>
<reference evidence="4 5" key="1">
    <citation type="journal article" date="2018" name="Evol. Lett.">
        <title>Horizontal gene cluster transfer increased hallucinogenic mushroom diversity.</title>
        <authorList>
            <person name="Reynolds H.T."/>
            <person name="Vijayakumar V."/>
            <person name="Gluck-Thaler E."/>
            <person name="Korotkin H.B."/>
            <person name="Matheny P.B."/>
            <person name="Slot J.C."/>
        </authorList>
    </citation>
    <scope>NUCLEOTIDE SEQUENCE [LARGE SCALE GENOMIC DNA]</scope>
    <source>
        <strain evidence="4 5">SRW20</strain>
    </source>
</reference>
<dbReference type="FunCoup" id="A0A409YIB4">
    <property type="interactions" value="186"/>
</dbReference>
<dbReference type="EMBL" id="NHYE01000825">
    <property type="protein sequence ID" value="PPR02732.1"/>
    <property type="molecule type" value="Genomic_DNA"/>
</dbReference>
<dbReference type="GO" id="GO:0015937">
    <property type="term" value="P:coenzyme A biosynthetic process"/>
    <property type="evidence" value="ECO:0007669"/>
    <property type="project" value="InterPro"/>
</dbReference>
<dbReference type="InterPro" id="IPR001977">
    <property type="entry name" value="Depp_CoAkinase"/>
</dbReference>
<keyword evidence="5" id="KW-1185">Reference proteome</keyword>
<evidence type="ECO:0000313" key="4">
    <source>
        <dbReference type="EMBL" id="PPR02732.1"/>
    </source>
</evidence>
<dbReference type="PANTHER" id="PTHR10695:SF46">
    <property type="entry name" value="BIFUNCTIONAL COENZYME A SYNTHASE-RELATED"/>
    <property type="match status" value="1"/>
</dbReference>
<evidence type="ECO:0000256" key="1">
    <source>
        <dbReference type="ARBA" id="ARBA00022741"/>
    </source>
</evidence>
<dbReference type="OrthoDB" id="247245at2759"/>
<evidence type="ECO:0008006" key="6">
    <source>
        <dbReference type="Google" id="ProtNLM"/>
    </source>
</evidence>
<accession>A0A409YIB4</accession>
<comment type="caution">
    <text evidence="4">The sequence shown here is derived from an EMBL/GenBank/DDBJ whole genome shotgun (WGS) entry which is preliminary data.</text>
</comment>
<dbReference type="InterPro" id="IPR027417">
    <property type="entry name" value="P-loop_NTPase"/>
</dbReference>
<keyword evidence="2" id="KW-0067">ATP-binding</keyword>
<sequence length="243" mass="27691">MLVVGLTGGIATGKSTVSALLSQRHHIPIIDADLIARDVVSPSSSTRCLQKLVRAFGDDILLPDGSLDRAKLGEIIFKDEGKRKTLNGIVHPAVRWEMFKRVVGYWMRGEKMVVLDVPLLIEGGVWRWVGSEEIQLTRLLTRDPTLPPSSARHRLTSQLPIAQKVPYADIVLDNSGSRSELEEQVDLMVQRLEREAGRWWWRVSWVLPPVGVLSALGVVVWRWVRWVWREGRRRRREGRGKKE</sequence>
<dbReference type="STRING" id="231916.A0A409YIB4"/>
<dbReference type="AlphaFoldDB" id="A0A409YIB4"/>
<organism evidence="4 5">
    <name type="scientific">Gymnopilus dilepis</name>
    <dbReference type="NCBI Taxonomy" id="231916"/>
    <lineage>
        <taxon>Eukaryota</taxon>
        <taxon>Fungi</taxon>
        <taxon>Dikarya</taxon>
        <taxon>Basidiomycota</taxon>
        <taxon>Agaricomycotina</taxon>
        <taxon>Agaricomycetes</taxon>
        <taxon>Agaricomycetidae</taxon>
        <taxon>Agaricales</taxon>
        <taxon>Agaricineae</taxon>
        <taxon>Hymenogastraceae</taxon>
        <taxon>Gymnopilus</taxon>
    </lineage>
</organism>
<dbReference type="SUPFAM" id="SSF52540">
    <property type="entry name" value="P-loop containing nucleoside triphosphate hydrolases"/>
    <property type="match status" value="1"/>
</dbReference>
<gene>
    <name evidence="4" type="ORF">CVT26_009443</name>
</gene>
<dbReference type="CDD" id="cd02022">
    <property type="entry name" value="DPCK"/>
    <property type="match status" value="1"/>
</dbReference>
<keyword evidence="3" id="KW-0472">Membrane</keyword>